<reference evidence="1" key="1">
    <citation type="submission" date="2018-02" db="EMBL/GenBank/DDBJ databases">
        <title>Rhizophora mucronata_Transcriptome.</title>
        <authorList>
            <person name="Meera S.P."/>
            <person name="Sreeshan A."/>
            <person name="Augustine A."/>
        </authorList>
    </citation>
    <scope>NUCLEOTIDE SEQUENCE</scope>
    <source>
        <tissue evidence="1">Leaf</tissue>
    </source>
</reference>
<accession>A0A2P2N8R4</accession>
<dbReference type="EMBL" id="GGEC01058374">
    <property type="protein sequence ID" value="MBX38858.1"/>
    <property type="molecule type" value="Transcribed_RNA"/>
</dbReference>
<evidence type="ECO:0000313" key="1">
    <source>
        <dbReference type="EMBL" id="MBX38858.1"/>
    </source>
</evidence>
<sequence>MLTANQKFQAMIRQANSASAQLKYQVLNFLSLFKTMVPE</sequence>
<dbReference type="AlphaFoldDB" id="A0A2P2N8R4"/>
<protein>
    <submittedName>
        <fullName evidence="1">Uncharacterized protein</fullName>
    </submittedName>
</protein>
<organism evidence="1">
    <name type="scientific">Rhizophora mucronata</name>
    <name type="common">Asiatic mangrove</name>
    <dbReference type="NCBI Taxonomy" id="61149"/>
    <lineage>
        <taxon>Eukaryota</taxon>
        <taxon>Viridiplantae</taxon>
        <taxon>Streptophyta</taxon>
        <taxon>Embryophyta</taxon>
        <taxon>Tracheophyta</taxon>
        <taxon>Spermatophyta</taxon>
        <taxon>Magnoliopsida</taxon>
        <taxon>eudicotyledons</taxon>
        <taxon>Gunneridae</taxon>
        <taxon>Pentapetalae</taxon>
        <taxon>rosids</taxon>
        <taxon>fabids</taxon>
        <taxon>Malpighiales</taxon>
        <taxon>Rhizophoraceae</taxon>
        <taxon>Rhizophora</taxon>
    </lineage>
</organism>
<proteinExistence type="predicted"/>
<name>A0A2P2N8R4_RHIMU</name>